<evidence type="ECO:0000256" key="9">
    <source>
        <dbReference type="ARBA" id="ARBA00023136"/>
    </source>
</evidence>
<dbReference type="PROSITE" id="PS00428">
    <property type="entry name" value="FTSW_RODA_SPOVE"/>
    <property type="match status" value="1"/>
</dbReference>
<feature type="transmembrane region" description="Helical" evidence="13">
    <location>
        <begin position="76"/>
        <end position="95"/>
    </location>
</feature>
<dbReference type="AlphaFoldDB" id="A0A4U1JAZ4"/>
<evidence type="ECO:0000256" key="12">
    <source>
        <dbReference type="ARBA" id="ARBA00033270"/>
    </source>
</evidence>
<protein>
    <recommendedName>
        <fullName evidence="12">Cell wall polymerase</fullName>
    </recommendedName>
    <alternativeName>
        <fullName evidence="11">Peptidoglycan polymerase</fullName>
    </alternativeName>
</protein>
<dbReference type="PANTHER" id="PTHR30474:SF1">
    <property type="entry name" value="PEPTIDOGLYCAN GLYCOSYLTRANSFERASE MRDB"/>
    <property type="match status" value="1"/>
</dbReference>
<name>A0A4U1JAZ4_9BACT</name>
<feature type="transmembrane region" description="Helical" evidence="13">
    <location>
        <begin position="342"/>
        <end position="361"/>
    </location>
</feature>
<evidence type="ECO:0000256" key="6">
    <source>
        <dbReference type="ARBA" id="ARBA00022960"/>
    </source>
</evidence>
<dbReference type="Pfam" id="PF01098">
    <property type="entry name" value="FTSW_RODA_SPOVE"/>
    <property type="match status" value="1"/>
</dbReference>
<feature type="transmembrane region" description="Helical" evidence="13">
    <location>
        <begin position="52"/>
        <end position="70"/>
    </location>
</feature>
<dbReference type="InterPro" id="IPR011923">
    <property type="entry name" value="RodA/MrdB"/>
</dbReference>
<gene>
    <name evidence="14" type="primary">rodA</name>
    <name evidence="14" type="ORF">E8A74_20555</name>
</gene>
<keyword evidence="6" id="KW-0133">Cell shape</keyword>
<evidence type="ECO:0000256" key="5">
    <source>
        <dbReference type="ARBA" id="ARBA00022692"/>
    </source>
</evidence>
<dbReference type="GO" id="GO:0071555">
    <property type="term" value="P:cell wall organization"/>
    <property type="evidence" value="ECO:0007669"/>
    <property type="project" value="UniProtKB-KW"/>
</dbReference>
<evidence type="ECO:0000256" key="10">
    <source>
        <dbReference type="ARBA" id="ARBA00023316"/>
    </source>
</evidence>
<keyword evidence="9 13" id="KW-0472">Membrane</keyword>
<organism evidence="14 15">
    <name type="scientific">Polyangium fumosum</name>
    <dbReference type="NCBI Taxonomy" id="889272"/>
    <lineage>
        <taxon>Bacteria</taxon>
        <taxon>Pseudomonadati</taxon>
        <taxon>Myxococcota</taxon>
        <taxon>Polyangia</taxon>
        <taxon>Polyangiales</taxon>
        <taxon>Polyangiaceae</taxon>
        <taxon>Polyangium</taxon>
    </lineage>
</organism>
<evidence type="ECO:0000256" key="4">
    <source>
        <dbReference type="ARBA" id="ARBA00022679"/>
    </source>
</evidence>
<evidence type="ECO:0000256" key="8">
    <source>
        <dbReference type="ARBA" id="ARBA00022989"/>
    </source>
</evidence>
<keyword evidence="10" id="KW-0961">Cell wall biogenesis/degradation</keyword>
<dbReference type="GO" id="GO:0005886">
    <property type="term" value="C:plasma membrane"/>
    <property type="evidence" value="ECO:0007669"/>
    <property type="project" value="TreeGrafter"/>
</dbReference>
<feature type="transmembrane region" description="Helical" evidence="13">
    <location>
        <begin position="16"/>
        <end position="40"/>
    </location>
</feature>
<evidence type="ECO:0000256" key="2">
    <source>
        <dbReference type="ARBA" id="ARBA00022475"/>
    </source>
</evidence>
<dbReference type="EMBL" id="SSMQ01000020">
    <property type="protein sequence ID" value="TKD06312.1"/>
    <property type="molecule type" value="Genomic_DNA"/>
</dbReference>
<dbReference type="GO" id="GO:0051301">
    <property type="term" value="P:cell division"/>
    <property type="evidence" value="ECO:0007669"/>
    <property type="project" value="InterPro"/>
</dbReference>
<evidence type="ECO:0000313" key="14">
    <source>
        <dbReference type="EMBL" id="TKD06312.1"/>
    </source>
</evidence>
<feature type="transmembrane region" description="Helical" evidence="13">
    <location>
        <begin position="188"/>
        <end position="208"/>
    </location>
</feature>
<dbReference type="RefSeq" id="WP_136930740.1">
    <property type="nucleotide sequence ID" value="NZ_SSMQ01000020.1"/>
</dbReference>
<keyword evidence="15" id="KW-1185">Reference proteome</keyword>
<feature type="transmembrane region" description="Helical" evidence="13">
    <location>
        <begin position="276"/>
        <end position="296"/>
    </location>
</feature>
<keyword evidence="3" id="KW-0328">Glycosyltransferase</keyword>
<accession>A0A4U1JAZ4</accession>
<comment type="subcellular location">
    <subcellularLocation>
        <location evidence="1">Membrane</location>
        <topology evidence="1">Multi-pass membrane protein</topology>
    </subcellularLocation>
</comment>
<feature type="transmembrane region" description="Helical" evidence="13">
    <location>
        <begin position="308"/>
        <end position="336"/>
    </location>
</feature>
<keyword evidence="4" id="KW-0808">Transferase</keyword>
<keyword evidence="5 13" id="KW-0812">Transmembrane</keyword>
<dbReference type="GO" id="GO:0032153">
    <property type="term" value="C:cell division site"/>
    <property type="evidence" value="ECO:0007669"/>
    <property type="project" value="TreeGrafter"/>
</dbReference>
<keyword evidence="8 13" id="KW-1133">Transmembrane helix</keyword>
<dbReference type="PANTHER" id="PTHR30474">
    <property type="entry name" value="CELL CYCLE PROTEIN"/>
    <property type="match status" value="1"/>
</dbReference>
<dbReference type="GO" id="GO:0009252">
    <property type="term" value="P:peptidoglycan biosynthetic process"/>
    <property type="evidence" value="ECO:0007669"/>
    <property type="project" value="UniProtKB-KW"/>
</dbReference>
<evidence type="ECO:0000313" key="15">
    <source>
        <dbReference type="Proteomes" id="UP000309215"/>
    </source>
</evidence>
<dbReference type="GO" id="GO:0015648">
    <property type="term" value="F:lipid-linked peptidoglycan transporter activity"/>
    <property type="evidence" value="ECO:0007669"/>
    <property type="project" value="TreeGrafter"/>
</dbReference>
<evidence type="ECO:0000256" key="3">
    <source>
        <dbReference type="ARBA" id="ARBA00022676"/>
    </source>
</evidence>
<proteinExistence type="predicted"/>
<evidence type="ECO:0000256" key="1">
    <source>
        <dbReference type="ARBA" id="ARBA00004141"/>
    </source>
</evidence>
<dbReference type="NCBIfam" id="TIGR02210">
    <property type="entry name" value="rodA_shape"/>
    <property type="match status" value="1"/>
</dbReference>
<sequence>MIRGDVSPRARDHFDWPLFIAAALIAVLGVVNLYSATSVYQGVRAELYISQIYWLVLGGILGGILVAIDYRHLERLGYAIYTFGVFSLILVFVFAKDLRGSKRWIEFGSFRFQPSEFMKVFLVIALAKFLHDDPRSEGRTLKDLLVPALLTGVPALLILKQPDLGTASIHVLVFLMIAALTRVRWKSVLTFIVTVAAAAPIIWNYVLLDYQKARVTVFLRPEDDILKTGWHAHHSRVAIGNGGLFGNGYMKGTQNQFNFLPDQFSDFPFPVFAEEWGFAGSVLLVLLYGFLCLWSIRIASLAKDRFGAVLGVGCGAILFWHAFINAGMVCGILPVVGVTLPLFSYGGSSVTTMLMCVALLMNVSMRRYSVVPAPDRL</sequence>
<dbReference type="Proteomes" id="UP000309215">
    <property type="component" value="Unassembled WGS sequence"/>
</dbReference>
<comment type="caution">
    <text evidence="14">The sequence shown here is derived from an EMBL/GenBank/DDBJ whole genome shotgun (WGS) entry which is preliminary data.</text>
</comment>
<evidence type="ECO:0000256" key="7">
    <source>
        <dbReference type="ARBA" id="ARBA00022984"/>
    </source>
</evidence>
<dbReference type="InterPro" id="IPR001182">
    <property type="entry name" value="FtsW/RodA"/>
</dbReference>
<dbReference type="OrthoDB" id="9768187at2"/>
<dbReference type="InterPro" id="IPR018365">
    <property type="entry name" value="Cell_cycle_FtsW-rel_CS"/>
</dbReference>
<evidence type="ECO:0000256" key="13">
    <source>
        <dbReference type="SAM" id="Phobius"/>
    </source>
</evidence>
<evidence type="ECO:0000256" key="11">
    <source>
        <dbReference type="ARBA" id="ARBA00032370"/>
    </source>
</evidence>
<dbReference type="GO" id="GO:0016757">
    <property type="term" value="F:glycosyltransferase activity"/>
    <property type="evidence" value="ECO:0007669"/>
    <property type="project" value="UniProtKB-KW"/>
</dbReference>
<reference evidence="14 15" key="1">
    <citation type="submission" date="2019-04" db="EMBL/GenBank/DDBJ databases">
        <authorList>
            <person name="Li Y."/>
            <person name="Wang J."/>
        </authorList>
    </citation>
    <scope>NUCLEOTIDE SEQUENCE [LARGE SCALE GENOMIC DNA]</scope>
    <source>
        <strain evidence="14 15">DSM 14668</strain>
    </source>
</reference>
<keyword evidence="7" id="KW-0573">Peptidoglycan synthesis</keyword>
<keyword evidence="2" id="KW-1003">Cell membrane</keyword>
<dbReference type="GO" id="GO:0008360">
    <property type="term" value="P:regulation of cell shape"/>
    <property type="evidence" value="ECO:0007669"/>
    <property type="project" value="UniProtKB-KW"/>
</dbReference>